<dbReference type="HOGENOM" id="CLU_1428819_0_0_1"/>
<keyword evidence="3" id="KW-1185">Reference proteome</keyword>
<dbReference type="AlphaFoldDB" id="A0A0C9TV31"/>
<dbReference type="Proteomes" id="UP000054279">
    <property type="component" value="Unassembled WGS sequence"/>
</dbReference>
<evidence type="ECO:0000313" key="3">
    <source>
        <dbReference type="Proteomes" id="UP000054279"/>
    </source>
</evidence>
<dbReference type="EMBL" id="KN837401">
    <property type="protein sequence ID" value="KIJ25709.1"/>
    <property type="molecule type" value="Genomic_DNA"/>
</dbReference>
<organism evidence="2 3">
    <name type="scientific">Sphaerobolus stellatus (strain SS14)</name>
    <dbReference type="NCBI Taxonomy" id="990650"/>
    <lineage>
        <taxon>Eukaryota</taxon>
        <taxon>Fungi</taxon>
        <taxon>Dikarya</taxon>
        <taxon>Basidiomycota</taxon>
        <taxon>Agaricomycotina</taxon>
        <taxon>Agaricomycetes</taxon>
        <taxon>Phallomycetidae</taxon>
        <taxon>Geastrales</taxon>
        <taxon>Sphaerobolaceae</taxon>
        <taxon>Sphaerobolus</taxon>
    </lineage>
</organism>
<proteinExistence type="predicted"/>
<feature type="region of interest" description="Disordered" evidence="1">
    <location>
        <begin position="63"/>
        <end position="98"/>
    </location>
</feature>
<reference evidence="2 3" key="1">
    <citation type="submission" date="2014-06" db="EMBL/GenBank/DDBJ databases">
        <title>Evolutionary Origins and Diversification of the Mycorrhizal Mutualists.</title>
        <authorList>
            <consortium name="DOE Joint Genome Institute"/>
            <consortium name="Mycorrhizal Genomics Consortium"/>
            <person name="Kohler A."/>
            <person name="Kuo A."/>
            <person name="Nagy L.G."/>
            <person name="Floudas D."/>
            <person name="Copeland A."/>
            <person name="Barry K.W."/>
            <person name="Cichocki N."/>
            <person name="Veneault-Fourrey C."/>
            <person name="LaButti K."/>
            <person name="Lindquist E.A."/>
            <person name="Lipzen A."/>
            <person name="Lundell T."/>
            <person name="Morin E."/>
            <person name="Murat C."/>
            <person name="Riley R."/>
            <person name="Ohm R."/>
            <person name="Sun H."/>
            <person name="Tunlid A."/>
            <person name="Henrissat B."/>
            <person name="Grigoriev I.V."/>
            <person name="Hibbett D.S."/>
            <person name="Martin F."/>
        </authorList>
    </citation>
    <scope>NUCLEOTIDE SEQUENCE [LARGE SCALE GENOMIC DNA]</scope>
    <source>
        <strain evidence="2 3">SS14</strain>
    </source>
</reference>
<protein>
    <submittedName>
        <fullName evidence="2">Uncharacterized protein</fullName>
    </submittedName>
</protein>
<name>A0A0C9TV31_SPHS4</name>
<evidence type="ECO:0000313" key="2">
    <source>
        <dbReference type="EMBL" id="KIJ25709.1"/>
    </source>
</evidence>
<gene>
    <name evidence="2" type="ORF">M422DRAFT_273291</name>
</gene>
<accession>A0A0C9TV31</accession>
<evidence type="ECO:0000256" key="1">
    <source>
        <dbReference type="SAM" id="MobiDB-lite"/>
    </source>
</evidence>
<feature type="compositionally biased region" description="Basic and acidic residues" evidence="1">
    <location>
        <begin position="63"/>
        <end position="78"/>
    </location>
</feature>
<sequence length="190" mass="21138">MALPTEVIDLICNHLHGYLLESSVEDEDFWDWIQQRQSVCNHARDLVLLSPFTAATTPSISLRIDDNKDNSKDKDSKTRGSNGKGSDGSNKDPKGDGDEGDGDTCACFFSALSRLSKIEFLRILPRALPPISDDNSEDTLLERLLSGIPFTGSIEIFSADENFRKTLEINPIFTESFCILQENFNKSGFL</sequence>